<dbReference type="Proteomes" id="UP000463939">
    <property type="component" value="Chromosome"/>
</dbReference>
<dbReference type="GO" id="GO:0030288">
    <property type="term" value="C:outer membrane-bounded periplasmic space"/>
    <property type="evidence" value="ECO:0007669"/>
    <property type="project" value="UniProtKB-ARBA"/>
</dbReference>
<dbReference type="InterPro" id="IPR000914">
    <property type="entry name" value="SBP_5_dom"/>
</dbReference>
<dbReference type="GO" id="GO:0015833">
    <property type="term" value="P:peptide transport"/>
    <property type="evidence" value="ECO:0007669"/>
    <property type="project" value="TreeGrafter"/>
</dbReference>
<keyword evidence="4" id="KW-0732">Signal</keyword>
<keyword evidence="5" id="KW-0472">Membrane</keyword>
<evidence type="ECO:0000313" key="8">
    <source>
        <dbReference type="Proteomes" id="UP000463939"/>
    </source>
</evidence>
<name>A0A809S2X0_9PROT</name>
<keyword evidence="3" id="KW-0813">Transport</keyword>
<proteinExistence type="inferred from homology"/>
<comment type="subcellular location">
    <subcellularLocation>
        <location evidence="1">Cell envelope</location>
    </subcellularLocation>
</comment>
<evidence type="ECO:0000256" key="3">
    <source>
        <dbReference type="ARBA" id="ARBA00022448"/>
    </source>
</evidence>
<evidence type="ECO:0000256" key="1">
    <source>
        <dbReference type="ARBA" id="ARBA00004196"/>
    </source>
</evidence>
<keyword evidence="5" id="KW-1133">Transmembrane helix</keyword>
<evidence type="ECO:0000256" key="4">
    <source>
        <dbReference type="ARBA" id="ARBA00022729"/>
    </source>
</evidence>
<reference evidence="8" key="1">
    <citation type="submission" date="2019-11" db="EMBL/GenBank/DDBJ databases">
        <title>Isolation and characterization of a novel species in the genus Sulfuriferula.</title>
        <authorList>
            <person name="Mochizuki J."/>
            <person name="Kojima H."/>
            <person name="Fukui M."/>
        </authorList>
    </citation>
    <scope>NUCLEOTIDE SEQUENCE [LARGE SCALE GENOMIC DNA]</scope>
    <source>
        <strain evidence="8">SGTM</strain>
    </source>
</reference>
<keyword evidence="8" id="KW-1185">Reference proteome</keyword>
<dbReference type="SUPFAM" id="SSF53850">
    <property type="entry name" value="Periplasmic binding protein-like II"/>
    <property type="match status" value="1"/>
</dbReference>
<protein>
    <submittedName>
        <fullName evidence="7">ABC transporter substrate-binding protein</fullName>
    </submittedName>
</protein>
<dbReference type="PIRSF" id="PIRSF002741">
    <property type="entry name" value="MppA"/>
    <property type="match status" value="1"/>
</dbReference>
<dbReference type="GO" id="GO:1904680">
    <property type="term" value="F:peptide transmembrane transporter activity"/>
    <property type="evidence" value="ECO:0007669"/>
    <property type="project" value="TreeGrafter"/>
</dbReference>
<dbReference type="InterPro" id="IPR030678">
    <property type="entry name" value="Peptide/Ni-bd"/>
</dbReference>
<dbReference type="PANTHER" id="PTHR30290:SF10">
    <property type="entry name" value="PERIPLASMIC OLIGOPEPTIDE-BINDING PROTEIN-RELATED"/>
    <property type="match status" value="1"/>
</dbReference>
<evidence type="ECO:0000256" key="5">
    <source>
        <dbReference type="SAM" id="Phobius"/>
    </source>
</evidence>
<organism evidence="7 8">
    <name type="scientific">Sulfuriferula nivalis</name>
    <dbReference type="NCBI Taxonomy" id="2675298"/>
    <lineage>
        <taxon>Bacteria</taxon>
        <taxon>Pseudomonadati</taxon>
        <taxon>Pseudomonadota</taxon>
        <taxon>Betaproteobacteria</taxon>
        <taxon>Nitrosomonadales</taxon>
        <taxon>Sulfuricellaceae</taxon>
        <taxon>Sulfuriferula</taxon>
    </lineage>
</organism>
<dbReference type="AlphaFoldDB" id="A0A809S2X0"/>
<dbReference type="PANTHER" id="PTHR30290">
    <property type="entry name" value="PERIPLASMIC BINDING COMPONENT OF ABC TRANSPORTER"/>
    <property type="match status" value="1"/>
</dbReference>
<evidence type="ECO:0000313" key="7">
    <source>
        <dbReference type="EMBL" id="BBP01038.1"/>
    </source>
</evidence>
<dbReference type="GO" id="GO:0043190">
    <property type="term" value="C:ATP-binding cassette (ABC) transporter complex"/>
    <property type="evidence" value="ECO:0007669"/>
    <property type="project" value="InterPro"/>
</dbReference>
<dbReference type="CDD" id="cd08505">
    <property type="entry name" value="PBP2_NikA_DppA_OppA_like_18"/>
    <property type="match status" value="1"/>
</dbReference>
<dbReference type="Gene3D" id="3.40.190.10">
    <property type="entry name" value="Periplasmic binding protein-like II"/>
    <property type="match status" value="1"/>
</dbReference>
<accession>A0A809S2X0</accession>
<dbReference type="PROSITE" id="PS51257">
    <property type="entry name" value="PROKAR_LIPOPROTEIN"/>
    <property type="match status" value="1"/>
</dbReference>
<comment type="similarity">
    <text evidence="2">Belongs to the bacterial solute-binding protein 5 family.</text>
</comment>
<dbReference type="Pfam" id="PF00496">
    <property type="entry name" value="SBP_bac_5"/>
    <property type="match status" value="1"/>
</dbReference>
<dbReference type="InterPro" id="IPR039424">
    <property type="entry name" value="SBP_5"/>
</dbReference>
<dbReference type="RefSeq" id="WP_162084865.1">
    <property type="nucleotide sequence ID" value="NZ_AP021881.1"/>
</dbReference>
<dbReference type="KEGG" id="sniv:SFSGTM_17460"/>
<evidence type="ECO:0000259" key="6">
    <source>
        <dbReference type="Pfam" id="PF00496"/>
    </source>
</evidence>
<gene>
    <name evidence="7" type="primary">hbpA</name>
    <name evidence="7" type="ORF">SFSGTM_17460</name>
</gene>
<feature type="domain" description="Solute-binding protein family 5" evidence="6">
    <location>
        <begin position="164"/>
        <end position="583"/>
    </location>
</feature>
<keyword evidence="5" id="KW-0812">Transmembrane</keyword>
<evidence type="ECO:0000256" key="2">
    <source>
        <dbReference type="ARBA" id="ARBA00005695"/>
    </source>
</evidence>
<sequence>MIRIFLLTVLLLLSGCERTVWNSPYPANTNRANILYSSFEERPKHLDPALSYSSNETEIISQIYEPPLQYHYLKRPYTLIPQTLTALPIVHYLDVTGKVLPDDAPAQKIAQSVYELHVRPGIYYQPHPAFARNSSGQLRYAHLSSQDWVKLNDWHDFIQVGTRELVAADYVYQIKRLASPQLNSPIFGVMADYIVGLKEFNRVLTQQAQLLPANTYLDLTRYPLAGVELVDRYTYRIRLKGKYPQFAYWLAMPFFSPVPPEVDAFYSQPGMAEHNFTLDWHPVGTGPYQLTVNDPNRQMVLARNPNYHGEAYPSDGDMGDKSAGLLRDAGKAMPFIDAEVFSLEKESIPYWNKFLQGYYDLSGISSDSFDQAVQINAQGEPELTHAMSAQGMSLVTAVTASNRYMGFNMQDSVVGGLSDRARKLRQAIAIAVDYEEFIAIFANGRGIPAQGPIPPGIFGYQEGVAGMNPVVYQNVNGKIVRRPITDAKRLLAEAGYPNGRDSKSGAPLVLYFDTAASGPDAKARLDWMVKQFAKLNIQLVIRGTDYNRFQDKMRRGNAQIFEWGWNADYPDPENFLFLLYGANSKVGHNGENAANYENPEFDALFDEMKYLDNTPARQAIINQMLAVVREDSPWLFGYFPKAFSLRQAWVAPTKPNVIANNTLKYRKIDPALRQHLREQWNQPVFMPFVWMGLVIAGLLLPAVWAWRRHERSTAK</sequence>
<feature type="transmembrane region" description="Helical" evidence="5">
    <location>
        <begin position="684"/>
        <end position="706"/>
    </location>
</feature>
<dbReference type="EMBL" id="AP021881">
    <property type="protein sequence ID" value="BBP01038.1"/>
    <property type="molecule type" value="Genomic_DNA"/>
</dbReference>
<dbReference type="Gene3D" id="3.10.105.10">
    <property type="entry name" value="Dipeptide-binding Protein, Domain 3"/>
    <property type="match status" value="1"/>
</dbReference>